<proteinExistence type="predicted"/>
<organism evidence="2 3">
    <name type="scientific">Lentinula aciculospora</name>
    <dbReference type="NCBI Taxonomy" id="153920"/>
    <lineage>
        <taxon>Eukaryota</taxon>
        <taxon>Fungi</taxon>
        <taxon>Dikarya</taxon>
        <taxon>Basidiomycota</taxon>
        <taxon>Agaricomycotina</taxon>
        <taxon>Agaricomycetes</taxon>
        <taxon>Agaricomycetidae</taxon>
        <taxon>Agaricales</taxon>
        <taxon>Marasmiineae</taxon>
        <taxon>Omphalotaceae</taxon>
        <taxon>Lentinula</taxon>
    </lineage>
</organism>
<evidence type="ECO:0000313" key="3">
    <source>
        <dbReference type="Proteomes" id="UP001150266"/>
    </source>
</evidence>
<gene>
    <name evidence="2" type="ORF">J3R30DRAFT_2599388</name>
</gene>
<sequence>MRLYSAYFVFGLLAAVYAAPTGGSNVDVAEPSDGAHAGKPTQIKYMSAPIGMVRVSFTGTFAGQKLKPAFAEYADGSPLPIEKSTVQAQHVPEAIRSRVRNAIVEEFKVKDEHKAKYIIKYDEGWIEGGSTNVPFTVAIVKVYPKDALSTKAHTLDESIDTTGKFVSLTSI</sequence>
<feature type="chain" id="PRO_5040961392" evidence="1">
    <location>
        <begin position="19"/>
        <end position="171"/>
    </location>
</feature>
<evidence type="ECO:0000313" key="2">
    <source>
        <dbReference type="EMBL" id="KAJ4480246.1"/>
    </source>
</evidence>
<reference evidence="2" key="1">
    <citation type="submission" date="2022-08" db="EMBL/GenBank/DDBJ databases">
        <title>A Global Phylogenomic Analysis of the Shiitake Genus Lentinula.</title>
        <authorList>
            <consortium name="DOE Joint Genome Institute"/>
            <person name="Sierra-Patev S."/>
            <person name="Min B."/>
            <person name="Naranjo-Ortiz M."/>
            <person name="Looney B."/>
            <person name="Konkel Z."/>
            <person name="Slot J.C."/>
            <person name="Sakamoto Y."/>
            <person name="Steenwyk J.L."/>
            <person name="Rokas A."/>
            <person name="Carro J."/>
            <person name="Camarero S."/>
            <person name="Ferreira P."/>
            <person name="Molpeceres G."/>
            <person name="Ruiz-Duenas F.J."/>
            <person name="Serrano A."/>
            <person name="Henrissat B."/>
            <person name="Drula E."/>
            <person name="Hughes K.W."/>
            <person name="Mata J.L."/>
            <person name="Ishikawa N.K."/>
            <person name="Vargas-Isla R."/>
            <person name="Ushijima S."/>
            <person name="Smith C.A."/>
            <person name="Ahrendt S."/>
            <person name="Andreopoulos W."/>
            <person name="He G."/>
            <person name="Labutti K."/>
            <person name="Lipzen A."/>
            <person name="Ng V."/>
            <person name="Riley R."/>
            <person name="Sandor L."/>
            <person name="Barry K."/>
            <person name="Martinez A.T."/>
            <person name="Xiao Y."/>
            <person name="Gibbons J.G."/>
            <person name="Terashima K."/>
            <person name="Grigoriev I.V."/>
            <person name="Hibbett D.S."/>
        </authorList>
    </citation>
    <scope>NUCLEOTIDE SEQUENCE</scope>
    <source>
        <strain evidence="2">JLM2183</strain>
    </source>
</reference>
<keyword evidence="1" id="KW-0732">Signal</keyword>
<dbReference type="Proteomes" id="UP001150266">
    <property type="component" value="Unassembled WGS sequence"/>
</dbReference>
<keyword evidence="3" id="KW-1185">Reference proteome</keyword>
<comment type="caution">
    <text evidence="2">The sequence shown here is derived from an EMBL/GenBank/DDBJ whole genome shotgun (WGS) entry which is preliminary data.</text>
</comment>
<dbReference type="EMBL" id="JAOTPV010000007">
    <property type="protein sequence ID" value="KAJ4480246.1"/>
    <property type="molecule type" value="Genomic_DNA"/>
</dbReference>
<protein>
    <submittedName>
        <fullName evidence="2">Uncharacterized protein</fullName>
    </submittedName>
</protein>
<name>A0A9W9AEP7_9AGAR</name>
<feature type="signal peptide" evidence="1">
    <location>
        <begin position="1"/>
        <end position="18"/>
    </location>
</feature>
<accession>A0A9W9AEP7</accession>
<evidence type="ECO:0000256" key="1">
    <source>
        <dbReference type="SAM" id="SignalP"/>
    </source>
</evidence>
<dbReference type="AlphaFoldDB" id="A0A9W9AEP7"/>